<evidence type="ECO:0000313" key="1">
    <source>
        <dbReference type="Proteomes" id="UP000515162"/>
    </source>
</evidence>
<protein>
    <submittedName>
        <fullName evidence="2">Uncharacterized protein LOC117145451</fullName>
    </submittedName>
</protein>
<sequence>MINQVRGYKSIIWQYTTAFTKKQIYSHIEFTNFKCTSMNKDVADFEYCSLKSVNRTYQYISTRIKLYKLVNSLKVNFGLHQQINGYKPFLYNITFDGCQFIKNTKSNLVAKYFYDFIKNVSNLNHSCPFNHDIIMDKLTSETINSRLPKVLPFPTGNYMFQAYWTANEKYRAVTKIYFCLY</sequence>
<dbReference type="Pfam" id="PF06477">
    <property type="entry name" value="DUF1091"/>
    <property type="match status" value="1"/>
</dbReference>
<organism evidence="1 2">
    <name type="scientific">Drosophila mauritiana</name>
    <name type="common">Fruit fly</name>
    <dbReference type="NCBI Taxonomy" id="7226"/>
    <lineage>
        <taxon>Eukaryota</taxon>
        <taxon>Metazoa</taxon>
        <taxon>Ecdysozoa</taxon>
        <taxon>Arthropoda</taxon>
        <taxon>Hexapoda</taxon>
        <taxon>Insecta</taxon>
        <taxon>Pterygota</taxon>
        <taxon>Neoptera</taxon>
        <taxon>Endopterygota</taxon>
        <taxon>Diptera</taxon>
        <taxon>Brachycera</taxon>
        <taxon>Muscomorpha</taxon>
        <taxon>Ephydroidea</taxon>
        <taxon>Drosophilidae</taxon>
        <taxon>Drosophila</taxon>
        <taxon>Sophophora</taxon>
    </lineage>
</organism>
<gene>
    <name evidence="2" type="primary">LOC117145451</name>
</gene>
<dbReference type="PANTHER" id="PTHR20898:SF0">
    <property type="entry name" value="DAEDALUS ON 3-RELATED"/>
    <property type="match status" value="1"/>
</dbReference>
<keyword evidence="1" id="KW-1185">Reference proteome</keyword>
<dbReference type="GeneID" id="117145451"/>
<dbReference type="AlphaFoldDB" id="A0A6P8KD05"/>
<proteinExistence type="predicted"/>
<reference evidence="2" key="1">
    <citation type="submission" date="2025-08" db="UniProtKB">
        <authorList>
            <consortium name="RefSeq"/>
        </authorList>
    </citation>
    <scope>IDENTIFICATION</scope>
    <source>
        <strain evidence="2">Mau12</strain>
        <tissue evidence="2">Whole Body</tissue>
    </source>
</reference>
<dbReference type="PANTHER" id="PTHR20898">
    <property type="entry name" value="DAEDALUS ON 3-RELATED-RELATED"/>
    <property type="match status" value="1"/>
</dbReference>
<evidence type="ECO:0000313" key="2">
    <source>
        <dbReference type="RefSeq" id="XP_033167010.1"/>
    </source>
</evidence>
<dbReference type="RefSeq" id="XP_033167010.1">
    <property type="nucleotide sequence ID" value="XM_033311119.1"/>
</dbReference>
<dbReference type="Proteomes" id="UP000515162">
    <property type="component" value="Chromosome 3R"/>
</dbReference>
<name>A0A6P8KD05_DROMA</name>
<accession>A0A6P8KD05</accession>
<dbReference type="InterPro" id="IPR010512">
    <property type="entry name" value="DUF1091"/>
</dbReference>
<dbReference type="SMART" id="SM00697">
    <property type="entry name" value="DM8"/>
    <property type="match status" value="1"/>
</dbReference>